<dbReference type="Pfam" id="PF14135">
    <property type="entry name" value="DUF4302"/>
    <property type="match status" value="1"/>
</dbReference>
<gene>
    <name evidence="1" type="ORF">DI53_2154</name>
</gene>
<dbReference type="OrthoDB" id="707849at2"/>
<dbReference type="EMBL" id="JJMU01000032">
    <property type="protein sequence ID" value="KGE13960.1"/>
    <property type="molecule type" value="Genomic_DNA"/>
</dbReference>
<reference evidence="1 2" key="2">
    <citation type="journal article" date="2015" name="PLoS ONE">
        <title>Whole-Genome Optical Mapping and Finished Genome Sequence of Sphingobacterium deserti sp. nov., a New Species Isolated from the Western Desert of China.</title>
        <authorList>
            <person name="Teng C."/>
            <person name="Zhou Z."/>
            <person name="Molnar I."/>
            <person name="Li X."/>
            <person name="Tang R."/>
            <person name="Chen M."/>
            <person name="Wang L."/>
            <person name="Su S."/>
            <person name="Zhang W."/>
            <person name="Lin M."/>
        </authorList>
    </citation>
    <scope>NUCLEOTIDE SEQUENCE [LARGE SCALE GENOMIC DNA]</scope>
    <source>
        <strain evidence="2">ACCC05744</strain>
    </source>
</reference>
<dbReference type="eggNOG" id="ENOG5033T87">
    <property type="taxonomic scope" value="Bacteria"/>
</dbReference>
<comment type="caution">
    <text evidence="1">The sequence shown here is derived from an EMBL/GenBank/DDBJ whole genome shotgun (WGS) entry which is preliminary data.</text>
</comment>
<evidence type="ECO:0000313" key="2">
    <source>
        <dbReference type="Proteomes" id="UP000031802"/>
    </source>
</evidence>
<reference evidence="2" key="1">
    <citation type="submission" date="2014-04" db="EMBL/GenBank/DDBJ databases">
        <title>Whole-Genome optical mapping and complete genome sequence of Sphingobacterium deserti sp. nov., a new spaces isolated from desert in the west of China.</title>
        <authorList>
            <person name="Teng C."/>
            <person name="Zhou Z."/>
            <person name="Li X."/>
            <person name="Chen M."/>
            <person name="Lin M."/>
            <person name="Wang L."/>
            <person name="Su S."/>
            <person name="Zhang C."/>
            <person name="Zhang W."/>
        </authorList>
    </citation>
    <scope>NUCLEOTIDE SEQUENCE [LARGE SCALE GENOMIC DNA]</scope>
    <source>
        <strain evidence="2">ACCC05744</strain>
    </source>
</reference>
<proteinExistence type="predicted"/>
<dbReference type="InterPro" id="IPR025396">
    <property type="entry name" value="DUF4302"/>
</dbReference>
<dbReference type="AlphaFoldDB" id="A0A0B8T7Y8"/>
<keyword evidence="2" id="KW-1185">Reference proteome</keyword>
<name>A0A0B8T7Y8_9SPHI</name>
<evidence type="ECO:0008006" key="3">
    <source>
        <dbReference type="Google" id="ProtNLM"/>
    </source>
</evidence>
<dbReference type="RefSeq" id="WP_037498831.1">
    <property type="nucleotide sequence ID" value="NZ_JJMU01000032.1"/>
</dbReference>
<accession>A0A0B8T7Y8</accession>
<organism evidence="1 2">
    <name type="scientific">Sphingobacterium deserti</name>
    <dbReference type="NCBI Taxonomy" id="1229276"/>
    <lineage>
        <taxon>Bacteria</taxon>
        <taxon>Pseudomonadati</taxon>
        <taxon>Bacteroidota</taxon>
        <taxon>Sphingobacteriia</taxon>
        <taxon>Sphingobacteriales</taxon>
        <taxon>Sphingobacteriaceae</taxon>
        <taxon>Sphingobacterium</taxon>
    </lineage>
</organism>
<dbReference type="STRING" id="1229276.DI53_2154"/>
<protein>
    <recommendedName>
        <fullName evidence="3">DUF4302 domain-containing protein</fullName>
    </recommendedName>
</protein>
<dbReference type="Proteomes" id="UP000031802">
    <property type="component" value="Unassembled WGS sequence"/>
</dbReference>
<sequence length="448" mass="49027">MKRIYVLLIAAVSLFGCTKSDVDLIFDSLPEERINVRLTELQNKLLESPSGWKASLTTTASGGYGFYFNFKEDQTVAMVSDINATTARVMSNSTYRVKWVMNASLIFDTYNYISLLQDPTAGTVPGGAQGSGVKSDVEFEYLRATADSIILRGKKYQNELVLVKASVDESDKYNNGEYQTSINKINNFFAVNANPYIEVAGVRTSVEINRTAKTASLTGIIDGAAKSASSKFYYALSGVNFREGINFSGVDMVSLTFKGDLLYGVDREGKEYEVKNSVSPILPLHMLMGVKYAGLRSPTLTNSSPSVTYFPGTAGSGLTILRRYFDGLPNRNANGVAVFGYGYVDLAWNTANKRVTLTGVAGQYQATGLATWTTTIVYDYTVDESTGEYKFTLRTAASGGYSAAILDQLHAFLTTSRFKLDYHVDGANLYGKMIGIDSPNVQMSFQLR</sequence>
<dbReference type="PATRIC" id="fig|1229276.3.peg.2216"/>
<dbReference type="PROSITE" id="PS51257">
    <property type="entry name" value="PROKAR_LIPOPROTEIN"/>
    <property type="match status" value="1"/>
</dbReference>
<evidence type="ECO:0000313" key="1">
    <source>
        <dbReference type="EMBL" id="KGE13960.1"/>
    </source>
</evidence>